<evidence type="ECO:0000313" key="1">
    <source>
        <dbReference type="Proteomes" id="UP000887574"/>
    </source>
</evidence>
<name>A0A915CY88_9BILA</name>
<dbReference type="WBParaSite" id="jg13562">
    <property type="protein sequence ID" value="jg13562"/>
    <property type="gene ID" value="jg13562"/>
</dbReference>
<protein>
    <submittedName>
        <fullName evidence="2">Uncharacterized protein</fullName>
    </submittedName>
</protein>
<dbReference type="AlphaFoldDB" id="A0A915CY88"/>
<dbReference type="Proteomes" id="UP000887574">
    <property type="component" value="Unplaced"/>
</dbReference>
<reference evidence="2" key="1">
    <citation type="submission" date="2022-11" db="UniProtKB">
        <authorList>
            <consortium name="WormBaseParasite"/>
        </authorList>
    </citation>
    <scope>IDENTIFICATION</scope>
</reference>
<organism evidence="1 2">
    <name type="scientific">Ditylenchus dipsaci</name>
    <dbReference type="NCBI Taxonomy" id="166011"/>
    <lineage>
        <taxon>Eukaryota</taxon>
        <taxon>Metazoa</taxon>
        <taxon>Ecdysozoa</taxon>
        <taxon>Nematoda</taxon>
        <taxon>Chromadorea</taxon>
        <taxon>Rhabditida</taxon>
        <taxon>Tylenchina</taxon>
        <taxon>Tylenchomorpha</taxon>
        <taxon>Sphaerularioidea</taxon>
        <taxon>Anguinidae</taxon>
        <taxon>Anguininae</taxon>
        <taxon>Ditylenchus</taxon>
    </lineage>
</organism>
<accession>A0A915CY88</accession>
<evidence type="ECO:0000313" key="2">
    <source>
        <dbReference type="WBParaSite" id="jg13562"/>
    </source>
</evidence>
<proteinExistence type="predicted"/>
<keyword evidence="1" id="KW-1185">Reference proteome</keyword>
<sequence>MDSTAFRTLIPTELNFTEYQQTSAQQMSNEIRLDENYAIAINYLLLGKSAQKARECVSELLFGSDSTEYYHVFMARIMVLAAISTSNCQLVPINPILTAEEIGKVLSLSTKVVDVLKKYSIDDKDVANCMANKTAVSNSLVKCGGIHVDGDVFNLLMEGLRAARNQLRLIMPWLFHDPNGTSFYRCDSQFVKYAVLPLITQQL</sequence>